<accession>A0A4Z1I1B6</accession>
<sequence>MKDFTRLGCEADAACIEAFREYTDLFKVLAAKNDGYDVSTYQARRAIHSFSIDNDKKAKLHTSLDEVQRDKKSVFRQATRRYVDFFKKSKIE</sequence>
<name>A0A4Z1I1B6_9HELO</name>
<evidence type="ECO:0000313" key="2">
    <source>
        <dbReference type="Proteomes" id="UP000297452"/>
    </source>
</evidence>
<dbReference type="Proteomes" id="UP000297452">
    <property type="component" value="Unassembled WGS sequence"/>
</dbReference>
<evidence type="ECO:0000313" key="1">
    <source>
        <dbReference type="EMBL" id="TGO52520.1"/>
    </source>
</evidence>
<dbReference type="AlphaFoldDB" id="A0A4Z1I1B6"/>
<keyword evidence="2" id="KW-1185">Reference proteome</keyword>
<proteinExistence type="predicted"/>
<dbReference type="EMBL" id="PQXJ01000321">
    <property type="protein sequence ID" value="TGO52520.1"/>
    <property type="molecule type" value="Genomic_DNA"/>
</dbReference>
<comment type="caution">
    <text evidence="1">The sequence shown here is derived from an EMBL/GenBank/DDBJ whole genome shotgun (WGS) entry which is preliminary data.</text>
</comment>
<dbReference type="OrthoDB" id="3547140at2759"/>
<reference evidence="1 2" key="1">
    <citation type="submission" date="2017-12" db="EMBL/GenBank/DDBJ databases">
        <title>Comparative genomics of Botrytis spp.</title>
        <authorList>
            <person name="Valero-Jimenez C.A."/>
            <person name="Tapia P."/>
            <person name="Veloso J."/>
            <person name="Silva-Moreno E."/>
            <person name="Staats M."/>
            <person name="Valdes J.H."/>
            <person name="Van Kan J.A.L."/>
        </authorList>
    </citation>
    <scope>NUCLEOTIDE SEQUENCE [LARGE SCALE GENOMIC DNA]</scope>
    <source>
        <strain evidence="1 2">MUCL2120</strain>
    </source>
</reference>
<gene>
    <name evidence="1" type="ORF">BOTNAR_0321g00010</name>
</gene>
<protein>
    <submittedName>
        <fullName evidence="1">Uncharacterized protein</fullName>
    </submittedName>
</protein>
<organism evidence="1 2">
    <name type="scientific">Botryotinia narcissicola</name>
    <dbReference type="NCBI Taxonomy" id="278944"/>
    <lineage>
        <taxon>Eukaryota</taxon>
        <taxon>Fungi</taxon>
        <taxon>Dikarya</taxon>
        <taxon>Ascomycota</taxon>
        <taxon>Pezizomycotina</taxon>
        <taxon>Leotiomycetes</taxon>
        <taxon>Helotiales</taxon>
        <taxon>Sclerotiniaceae</taxon>
        <taxon>Botryotinia</taxon>
    </lineage>
</organism>